<dbReference type="PaxDb" id="121845-A0A1S4EBL0"/>
<evidence type="ECO:0000313" key="5">
    <source>
        <dbReference type="RefSeq" id="XP_008472121.1"/>
    </source>
</evidence>
<evidence type="ECO:0000256" key="2">
    <source>
        <dbReference type="SAM" id="MobiDB-lite"/>
    </source>
</evidence>
<feature type="signal peptide" evidence="3">
    <location>
        <begin position="1"/>
        <end position="17"/>
    </location>
</feature>
<evidence type="ECO:0000313" key="7">
    <source>
        <dbReference type="RefSeq" id="XP_026679481.1"/>
    </source>
</evidence>
<dbReference type="RefSeq" id="XP_008472121.1">
    <property type="nucleotide sequence ID" value="XM_008473899.2"/>
</dbReference>
<protein>
    <submittedName>
        <fullName evidence="5 6">Trichohyalin-like isoform X1</fullName>
    </submittedName>
    <submittedName>
        <fullName evidence="7">Trichohyalin-like isoform X2</fullName>
    </submittedName>
</protein>
<dbReference type="KEGG" id="dci:103509294"/>
<dbReference type="GeneID" id="103509294"/>
<dbReference type="AlphaFoldDB" id="A0A1S4EBL0"/>
<feature type="region of interest" description="Disordered" evidence="2">
    <location>
        <begin position="500"/>
        <end position="532"/>
    </location>
</feature>
<dbReference type="STRING" id="121845.A0A1S4EBL0"/>
<proteinExistence type="predicted"/>
<gene>
    <name evidence="5 6 7" type="primary">LOC103509294</name>
</gene>
<feature type="coiled-coil region" evidence="1">
    <location>
        <begin position="300"/>
        <end position="352"/>
    </location>
</feature>
<evidence type="ECO:0000256" key="1">
    <source>
        <dbReference type="SAM" id="Coils"/>
    </source>
</evidence>
<sequence>MLKIALVSTLLVQLIGANEFYIDDHTIPNEFFKGLQPLKTPEERLTKLNNYIGEYAENRTKAYEDMPFLQRKLFGSQVPQFHHDEVSRKKQIKWDPEHLKEVNNLPFLKRVWARTKHPETCSKCNGLDEYKREIDAKMVEKMRNITAIEEQLRHGKNHEKCHSRGNCDSHGDDTIEAAVVYEDVSSNEEKKREDEILKEKQRQEAIEKLNYHFYRRAIMESKLTGEAPDQIFKQYHRMNPQQLQQRFHAVYQKYLEMRKKMQEYYKNNQHREGEIHKEYIKVVNAVFRSLENKEGLEGHLDKYQKFLREVQERKRKEEEARKAYALKQMEAAKRAEMEHRRREQERKEQERHKAIYEKYLAEHRKAKEQKDKEDEYKKQELASLDKQLAEINILKENIKREIERTKKEGDEKDLASLEKLETELLQWEQKVKSDKEMKLSTLNVIADKVNILREKLMAELKADVVHGHHRNEESFENAKKRYLYVKENFNKQVNKVRDNLVRQKEAEEEYDSSVYKDEDEDDEEEEHEDYNTHERQLMEIDELKTHLTNELDKAKREGSHVRDIYQLEGARKQIEDWEDKVKHDNVHHYEKASLVNKKINEFKGFLNSYKVYRYSTTPKAEE</sequence>
<organism evidence="4 6">
    <name type="scientific">Diaphorina citri</name>
    <name type="common">Asian citrus psyllid</name>
    <dbReference type="NCBI Taxonomy" id="121845"/>
    <lineage>
        <taxon>Eukaryota</taxon>
        <taxon>Metazoa</taxon>
        <taxon>Ecdysozoa</taxon>
        <taxon>Arthropoda</taxon>
        <taxon>Hexapoda</taxon>
        <taxon>Insecta</taxon>
        <taxon>Pterygota</taxon>
        <taxon>Neoptera</taxon>
        <taxon>Paraneoptera</taxon>
        <taxon>Hemiptera</taxon>
        <taxon>Sternorrhyncha</taxon>
        <taxon>Psylloidea</taxon>
        <taxon>Psyllidae</taxon>
        <taxon>Diaphorininae</taxon>
        <taxon>Diaphorina</taxon>
    </lineage>
</organism>
<evidence type="ECO:0000256" key="3">
    <source>
        <dbReference type="SAM" id="SignalP"/>
    </source>
</evidence>
<dbReference type="Proteomes" id="UP000079169">
    <property type="component" value="Unplaced"/>
</dbReference>
<dbReference type="RefSeq" id="XP_026679481.1">
    <property type="nucleotide sequence ID" value="XM_026823680.1"/>
</dbReference>
<feature type="chain" id="PRO_5010481049" evidence="3">
    <location>
        <begin position="18"/>
        <end position="622"/>
    </location>
</feature>
<evidence type="ECO:0000313" key="4">
    <source>
        <dbReference type="Proteomes" id="UP000079169"/>
    </source>
</evidence>
<feature type="coiled-coil region" evidence="1">
    <location>
        <begin position="381"/>
        <end position="437"/>
    </location>
</feature>
<reference evidence="5 6" key="1">
    <citation type="submission" date="2025-04" db="UniProtKB">
        <authorList>
            <consortium name="RefSeq"/>
        </authorList>
    </citation>
    <scope>IDENTIFICATION</scope>
</reference>
<keyword evidence="4" id="KW-1185">Reference proteome</keyword>
<accession>A0A1S4EBL0</accession>
<feature type="compositionally biased region" description="Acidic residues" evidence="2">
    <location>
        <begin position="506"/>
        <end position="528"/>
    </location>
</feature>
<evidence type="ECO:0000313" key="6">
    <source>
        <dbReference type="RefSeq" id="XP_017299620.1"/>
    </source>
</evidence>
<name>A0A1S4EBL0_DIACI</name>
<keyword evidence="3" id="KW-0732">Signal</keyword>
<dbReference type="RefSeq" id="XP_017299620.1">
    <property type="nucleotide sequence ID" value="XM_017444131.2"/>
</dbReference>
<keyword evidence="1" id="KW-0175">Coiled coil</keyword>